<dbReference type="AlphaFoldDB" id="M2XGR9"/>
<reference evidence="1 2" key="2">
    <citation type="journal article" date="2012" name="PLoS Pathog.">
        <title>Diverse lifestyles and strategies of plant pathogenesis encoded in the genomes of eighteen Dothideomycetes fungi.</title>
        <authorList>
            <person name="Ohm R.A."/>
            <person name="Feau N."/>
            <person name="Henrissat B."/>
            <person name="Schoch C.L."/>
            <person name="Horwitz B.A."/>
            <person name="Barry K.W."/>
            <person name="Condon B.J."/>
            <person name="Copeland A.C."/>
            <person name="Dhillon B."/>
            <person name="Glaser F."/>
            <person name="Hesse C.N."/>
            <person name="Kosti I."/>
            <person name="LaButti K."/>
            <person name="Lindquist E.A."/>
            <person name="Lucas S."/>
            <person name="Salamov A.A."/>
            <person name="Bradshaw R.E."/>
            <person name="Ciuffetti L."/>
            <person name="Hamelin R.C."/>
            <person name="Kema G.H.J."/>
            <person name="Lawrence C."/>
            <person name="Scott J.A."/>
            <person name="Spatafora J.W."/>
            <person name="Turgeon B.G."/>
            <person name="de Wit P.J.G.M."/>
            <person name="Zhong S."/>
            <person name="Goodwin S.B."/>
            <person name="Grigoriev I.V."/>
        </authorList>
    </citation>
    <scope>NUCLEOTIDE SEQUENCE [LARGE SCALE GENOMIC DNA]</scope>
    <source>
        <strain evidence="2">NZE10 / CBS 128990</strain>
    </source>
</reference>
<sequence>MSCNATGQIRHFVFVAIFFTASSMIPIRKDLSARWLPSAQALPKFLKLGGKVFEPGGGFHRRTLVSILPVYAQCR</sequence>
<protein>
    <submittedName>
        <fullName evidence="1">Uncharacterized protein</fullName>
    </submittedName>
</protein>
<organism evidence="1 2">
    <name type="scientific">Dothistroma septosporum (strain NZE10 / CBS 128990)</name>
    <name type="common">Red band needle blight fungus</name>
    <name type="synonym">Mycosphaerella pini</name>
    <dbReference type="NCBI Taxonomy" id="675120"/>
    <lineage>
        <taxon>Eukaryota</taxon>
        <taxon>Fungi</taxon>
        <taxon>Dikarya</taxon>
        <taxon>Ascomycota</taxon>
        <taxon>Pezizomycotina</taxon>
        <taxon>Dothideomycetes</taxon>
        <taxon>Dothideomycetidae</taxon>
        <taxon>Mycosphaerellales</taxon>
        <taxon>Mycosphaerellaceae</taxon>
        <taxon>Dothistroma</taxon>
    </lineage>
</organism>
<reference evidence="2" key="1">
    <citation type="journal article" date="2012" name="PLoS Genet.">
        <title>The genomes of the fungal plant pathogens Cladosporium fulvum and Dothistroma septosporum reveal adaptation to different hosts and lifestyles but also signatures of common ancestry.</title>
        <authorList>
            <person name="de Wit P.J.G.M."/>
            <person name="van der Burgt A."/>
            <person name="Oekmen B."/>
            <person name="Stergiopoulos I."/>
            <person name="Abd-Elsalam K.A."/>
            <person name="Aerts A.L."/>
            <person name="Bahkali A.H."/>
            <person name="Beenen H.G."/>
            <person name="Chettri P."/>
            <person name="Cox M.P."/>
            <person name="Datema E."/>
            <person name="de Vries R.P."/>
            <person name="Dhillon B."/>
            <person name="Ganley A.R."/>
            <person name="Griffiths S.A."/>
            <person name="Guo Y."/>
            <person name="Hamelin R.C."/>
            <person name="Henrissat B."/>
            <person name="Kabir M.S."/>
            <person name="Jashni M.K."/>
            <person name="Kema G."/>
            <person name="Klaubauf S."/>
            <person name="Lapidus A."/>
            <person name="Levasseur A."/>
            <person name="Lindquist E."/>
            <person name="Mehrabi R."/>
            <person name="Ohm R.A."/>
            <person name="Owen T.J."/>
            <person name="Salamov A."/>
            <person name="Schwelm A."/>
            <person name="Schijlen E."/>
            <person name="Sun H."/>
            <person name="van den Burg H.A."/>
            <person name="van Ham R.C.H.J."/>
            <person name="Zhang S."/>
            <person name="Goodwin S.B."/>
            <person name="Grigoriev I.V."/>
            <person name="Collemare J."/>
            <person name="Bradshaw R.E."/>
        </authorList>
    </citation>
    <scope>NUCLEOTIDE SEQUENCE [LARGE SCALE GENOMIC DNA]</scope>
    <source>
        <strain evidence="2">NZE10 / CBS 128990</strain>
    </source>
</reference>
<dbReference type="EMBL" id="KB446546">
    <property type="protein sequence ID" value="EME38682.1"/>
    <property type="molecule type" value="Genomic_DNA"/>
</dbReference>
<keyword evidence="2" id="KW-1185">Reference proteome</keyword>
<proteinExistence type="predicted"/>
<dbReference type="Proteomes" id="UP000016933">
    <property type="component" value="Unassembled WGS sequence"/>
</dbReference>
<dbReference type="HOGENOM" id="CLU_2671030_0_0_1"/>
<accession>M2XGR9</accession>
<evidence type="ECO:0000313" key="2">
    <source>
        <dbReference type="Proteomes" id="UP000016933"/>
    </source>
</evidence>
<name>M2XGR9_DOTSN</name>
<evidence type="ECO:0000313" key="1">
    <source>
        <dbReference type="EMBL" id="EME38682.1"/>
    </source>
</evidence>
<gene>
    <name evidence="1" type="ORF">DOTSEDRAFT_75435</name>
</gene>